<reference evidence="2" key="1">
    <citation type="journal article" date="2023" name="G3 (Bethesda)">
        <title>Whole genome assemblies of Zophobas morio and Tenebrio molitor.</title>
        <authorList>
            <person name="Kaur S."/>
            <person name="Stinson S.A."/>
            <person name="diCenzo G.C."/>
        </authorList>
    </citation>
    <scope>NUCLEOTIDE SEQUENCE</scope>
    <source>
        <strain evidence="2">QUZm001</strain>
    </source>
</reference>
<comment type="caution">
    <text evidence="2">The sequence shown here is derived from an EMBL/GenBank/DDBJ whole genome shotgun (WGS) entry which is preliminary data.</text>
</comment>
<protein>
    <submittedName>
        <fullName evidence="2">Uncharacterized protein</fullName>
    </submittedName>
</protein>
<keyword evidence="1" id="KW-1133">Transmembrane helix</keyword>
<keyword evidence="1" id="KW-0472">Membrane</keyword>
<evidence type="ECO:0000313" key="2">
    <source>
        <dbReference type="EMBL" id="KAJ3648086.1"/>
    </source>
</evidence>
<organism evidence="2 3">
    <name type="scientific">Zophobas morio</name>
    <dbReference type="NCBI Taxonomy" id="2755281"/>
    <lineage>
        <taxon>Eukaryota</taxon>
        <taxon>Metazoa</taxon>
        <taxon>Ecdysozoa</taxon>
        <taxon>Arthropoda</taxon>
        <taxon>Hexapoda</taxon>
        <taxon>Insecta</taxon>
        <taxon>Pterygota</taxon>
        <taxon>Neoptera</taxon>
        <taxon>Endopterygota</taxon>
        <taxon>Coleoptera</taxon>
        <taxon>Polyphaga</taxon>
        <taxon>Cucujiformia</taxon>
        <taxon>Tenebrionidae</taxon>
        <taxon>Zophobas</taxon>
    </lineage>
</organism>
<accession>A0AA38I4I5</accession>
<evidence type="ECO:0000256" key="1">
    <source>
        <dbReference type="SAM" id="Phobius"/>
    </source>
</evidence>
<keyword evidence="1" id="KW-0812">Transmembrane</keyword>
<dbReference type="EMBL" id="JALNTZ010000006">
    <property type="protein sequence ID" value="KAJ3648086.1"/>
    <property type="molecule type" value="Genomic_DNA"/>
</dbReference>
<evidence type="ECO:0000313" key="3">
    <source>
        <dbReference type="Proteomes" id="UP001168821"/>
    </source>
</evidence>
<proteinExistence type="predicted"/>
<dbReference type="AlphaFoldDB" id="A0AA38I4I5"/>
<dbReference type="Proteomes" id="UP001168821">
    <property type="component" value="Unassembled WGS sequence"/>
</dbReference>
<gene>
    <name evidence="2" type="ORF">Zmor_019922</name>
</gene>
<feature type="transmembrane region" description="Helical" evidence="1">
    <location>
        <begin position="87"/>
        <end position="105"/>
    </location>
</feature>
<name>A0AA38I4I5_9CUCU</name>
<keyword evidence="3" id="KW-1185">Reference proteome</keyword>
<sequence>MKCRLGVRPRFHGRLESNVHRTSHLERTSSRLPGISRRNTSMQESRRMHQSSGIRLEAFPAKTISASLVLLNVDELVAMINRRSVRAGGFVCRCISLVALFRALSVSRSLL</sequence>